<organism evidence="1 2">
    <name type="scientific">Haemophilus parahaemolyticus</name>
    <dbReference type="NCBI Taxonomy" id="735"/>
    <lineage>
        <taxon>Bacteria</taxon>
        <taxon>Pseudomonadati</taxon>
        <taxon>Pseudomonadota</taxon>
        <taxon>Gammaproteobacteria</taxon>
        <taxon>Pasteurellales</taxon>
        <taxon>Pasteurellaceae</taxon>
        <taxon>Haemophilus</taxon>
    </lineage>
</organism>
<dbReference type="AlphaFoldDB" id="A0A369Z3P4"/>
<dbReference type="RefSeq" id="WP_111313738.1">
    <property type="nucleotide sequence ID" value="NZ_QEQD01000018.1"/>
</dbReference>
<reference evidence="1 2" key="1">
    <citation type="submission" date="2018-05" db="EMBL/GenBank/DDBJ databases">
        <title>Draft Genome Sequences for a Diverse set of 7 Haemophilus Species.</title>
        <authorList>
            <person name="Nichols M."/>
            <person name="Topaz N."/>
            <person name="Wang X."/>
            <person name="Wang X."/>
            <person name="Boxrud D."/>
        </authorList>
    </citation>
    <scope>NUCLEOTIDE SEQUENCE [LARGE SCALE GENOMIC DNA]</scope>
    <source>
        <strain evidence="1 2">C2010039593</strain>
    </source>
</reference>
<protein>
    <submittedName>
        <fullName evidence="1">Uncharacterized protein</fullName>
    </submittedName>
</protein>
<dbReference type="Proteomes" id="UP000253999">
    <property type="component" value="Unassembled WGS sequence"/>
</dbReference>
<dbReference type="EMBL" id="QEQD01000018">
    <property type="protein sequence ID" value="RDE99551.1"/>
    <property type="molecule type" value="Genomic_DNA"/>
</dbReference>
<gene>
    <name evidence="1" type="ORF">DPV98_10775</name>
</gene>
<name>A0A369Z3P4_HAEPH</name>
<evidence type="ECO:0000313" key="1">
    <source>
        <dbReference type="EMBL" id="RDE99551.1"/>
    </source>
</evidence>
<evidence type="ECO:0000313" key="2">
    <source>
        <dbReference type="Proteomes" id="UP000253999"/>
    </source>
</evidence>
<proteinExistence type="predicted"/>
<sequence length="123" mass="14158">MRNFTQKAFIETREEIYTLESYERKFYLDNLVNVSAENSETLSWINDSLINLAELLPSLYAAGKADTVNFYDTKLRQAQTIFSLLHEEIQPKPLCIALSAVLDLVRVGYVILEEVGEYETTRT</sequence>
<accession>A0A369Z3P4</accession>
<comment type="caution">
    <text evidence="1">The sequence shown here is derived from an EMBL/GenBank/DDBJ whole genome shotgun (WGS) entry which is preliminary data.</text>
</comment>